<dbReference type="InterPro" id="IPR021307">
    <property type="entry name" value="DUF2884"/>
</dbReference>
<sequence>MKKTLIAASLLVSTSGAMAHQCDVNIEGNVSLVNNVLTVTTEEQDVIAITAGETLRVNGKSVVLNAEQQQWMSSYYNGIYQAVPAVAEIALDGVAIASSAVTEVFGGLLGTDSNAVDKIQYKLDEIRDKIQTKFYAQDGSIQLQSTHFSDGELFGAQWEDDFEEAIEEVVSSSIGHLMVAIGQQLIFGDGDGSFEQRMETFGEDIERKVEAQAAVIEEKADALCYQMVDIDKAENQLQASLSELSGLDLISVNKSHQRM</sequence>
<protein>
    <recommendedName>
        <fullName evidence="4">DUF2884 family protein</fullName>
    </recommendedName>
</protein>
<dbReference type="Pfam" id="PF11101">
    <property type="entry name" value="DUF2884"/>
    <property type="match status" value="1"/>
</dbReference>
<keyword evidence="1" id="KW-0732">Signal</keyword>
<name>A0ABN1LDV5_9ALTE</name>
<proteinExistence type="predicted"/>
<evidence type="ECO:0000256" key="1">
    <source>
        <dbReference type="SAM" id="SignalP"/>
    </source>
</evidence>
<dbReference type="RefSeq" id="WP_343856829.1">
    <property type="nucleotide sequence ID" value="NZ_BAAAFD010000002.1"/>
</dbReference>
<comment type="caution">
    <text evidence="2">The sequence shown here is derived from an EMBL/GenBank/DDBJ whole genome shotgun (WGS) entry which is preliminary data.</text>
</comment>
<keyword evidence="3" id="KW-1185">Reference proteome</keyword>
<reference evidence="2 3" key="1">
    <citation type="journal article" date="2019" name="Int. J. Syst. Evol. Microbiol.">
        <title>The Global Catalogue of Microorganisms (GCM) 10K type strain sequencing project: providing services to taxonomists for standard genome sequencing and annotation.</title>
        <authorList>
            <consortium name="The Broad Institute Genomics Platform"/>
            <consortium name="The Broad Institute Genome Sequencing Center for Infectious Disease"/>
            <person name="Wu L."/>
            <person name="Ma J."/>
        </authorList>
    </citation>
    <scope>NUCLEOTIDE SEQUENCE [LARGE SCALE GENOMIC DNA]</scope>
    <source>
        <strain evidence="2 3">JCM 15896</strain>
    </source>
</reference>
<evidence type="ECO:0008006" key="4">
    <source>
        <dbReference type="Google" id="ProtNLM"/>
    </source>
</evidence>
<evidence type="ECO:0000313" key="2">
    <source>
        <dbReference type="EMBL" id="GAA0853986.1"/>
    </source>
</evidence>
<dbReference type="Proteomes" id="UP001500359">
    <property type="component" value="Unassembled WGS sequence"/>
</dbReference>
<accession>A0ABN1LDV5</accession>
<dbReference type="EMBL" id="BAAAFD010000002">
    <property type="protein sequence ID" value="GAA0853986.1"/>
    <property type="molecule type" value="Genomic_DNA"/>
</dbReference>
<evidence type="ECO:0000313" key="3">
    <source>
        <dbReference type="Proteomes" id="UP001500359"/>
    </source>
</evidence>
<feature type="signal peptide" evidence="1">
    <location>
        <begin position="1"/>
        <end position="19"/>
    </location>
</feature>
<feature type="chain" id="PRO_5045743455" description="DUF2884 family protein" evidence="1">
    <location>
        <begin position="20"/>
        <end position="259"/>
    </location>
</feature>
<gene>
    <name evidence="2" type="ORF">GCM10009114_08270</name>
</gene>
<organism evidence="2 3">
    <name type="scientific">Aliiglaciecola litoralis</name>
    <dbReference type="NCBI Taxonomy" id="582857"/>
    <lineage>
        <taxon>Bacteria</taxon>
        <taxon>Pseudomonadati</taxon>
        <taxon>Pseudomonadota</taxon>
        <taxon>Gammaproteobacteria</taxon>
        <taxon>Alteromonadales</taxon>
        <taxon>Alteromonadaceae</taxon>
        <taxon>Aliiglaciecola</taxon>
    </lineage>
</organism>